<evidence type="ECO:0000313" key="1">
    <source>
        <dbReference type="EMBL" id="CAI9622676.1"/>
    </source>
</evidence>
<evidence type="ECO:0000313" key="2">
    <source>
        <dbReference type="Proteomes" id="UP001162483"/>
    </source>
</evidence>
<gene>
    <name evidence="1" type="ORF">SPARVUS_LOCUS16323376</name>
</gene>
<organism evidence="1 2">
    <name type="scientific">Staurois parvus</name>
    <dbReference type="NCBI Taxonomy" id="386267"/>
    <lineage>
        <taxon>Eukaryota</taxon>
        <taxon>Metazoa</taxon>
        <taxon>Chordata</taxon>
        <taxon>Craniata</taxon>
        <taxon>Vertebrata</taxon>
        <taxon>Euteleostomi</taxon>
        <taxon>Amphibia</taxon>
        <taxon>Batrachia</taxon>
        <taxon>Anura</taxon>
        <taxon>Neobatrachia</taxon>
        <taxon>Ranoidea</taxon>
        <taxon>Ranidae</taxon>
        <taxon>Staurois</taxon>
    </lineage>
</organism>
<comment type="caution">
    <text evidence="1">The sequence shown here is derived from an EMBL/GenBank/DDBJ whole genome shotgun (WGS) entry which is preliminary data.</text>
</comment>
<keyword evidence="2" id="KW-1185">Reference proteome</keyword>
<accession>A0ABN9HLM5</accession>
<name>A0ABN9HLM5_9NEOB</name>
<dbReference type="Proteomes" id="UP001162483">
    <property type="component" value="Unassembled WGS sequence"/>
</dbReference>
<feature type="non-terminal residue" evidence="1">
    <location>
        <position position="1"/>
    </location>
</feature>
<proteinExistence type="predicted"/>
<protein>
    <submittedName>
        <fullName evidence="1">Uncharacterized protein</fullName>
    </submittedName>
</protein>
<dbReference type="EMBL" id="CATNWA010021435">
    <property type="protein sequence ID" value="CAI9622676.1"/>
    <property type="molecule type" value="Genomic_DNA"/>
</dbReference>
<sequence>QPAVNVRRGHGEDLAQLITRCGKRPITVAFYHVISNVHAENQQLSEQGSAPIRALMTSTLIGAQQGHPPVPRSATHLCPPMQCCQSVPSSCASQCHLYVPPH</sequence>
<reference evidence="1" key="1">
    <citation type="submission" date="2023-05" db="EMBL/GenBank/DDBJ databases">
        <authorList>
            <person name="Stuckert A."/>
        </authorList>
    </citation>
    <scope>NUCLEOTIDE SEQUENCE</scope>
</reference>